<dbReference type="Gene3D" id="3.40.190.10">
    <property type="entry name" value="Periplasmic binding protein-like II"/>
    <property type="match status" value="1"/>
</dbReference>
<dbReference type="EMBL" id="UHDZ01000001">
    <property type="protein sequence ID" value="SUM67768.1"/>
    <property type="molecule type" value="Genomic_DNA"/>
</dbReference>
<proteinExistence type="predicted"/>
<sequence>MVAMIQHHPLAHYLTLTFANMKQYDFVIHISGSTRESINEWCHDNLIFLNIRMHANSLSSILETIQHYKM</sequence>
<protein>
    <submittedName>
        <fullName evidence="1">LysR family transcriptional regulator</fullName>
    </submittedName>
</protein>
<keyword evidence="2" id="KW-1185">Reference proteome</keyword>
<reference evidence="1 2" key="1">
    <citation type="submission" date="2018-06" db="EMBL/GenBank/DDBJ databases">
        <authorList>
            <consortium name="Pathogen Informatics"/>
            <person name="Doyle S."/>
        </authorList>
    </citation>
    <scope>NUCLEOTIDE SEQUENCE [LARGE SCALE GENOMIC DNA]</scope>
    <source>
        <strain evidence="1 2">NCTC11807</strain>
    </source>
</reference>
<dbReference type="Proteomes" id="UP000255425">
    <property type="component" value="Unassembled WGS sequence"/>
</dbReference>
<accession>A0A380GX63</accession>
<evidence type="ECO:0000313" key="2">
    <source>
        <dbReference type="Proteomes" id="UP000255425"/>
    </source>
</evidence>
<dbReference type="SUPFAM" id="SSF53850">
    <property type="entry name" value="Periplasmic binding protein-like II"/>
    <property type="match status" value="1"/>
</dbReference>
<evidence type="ECO:0000313" key="1">
    <source>
        <dbReference type="EMBL" id="SUM67768.1"/>
    </source>
</evidence>
<organism evidence="1 2">
    <name type="scientific">Staphylococcus saccharolyticus</name>
    <dbReference type="NCBI Taxonomy" id="33028"/>
    <lineage>
        <taxon>Bacteria</taxon>
        <taxon>Bacillati</taxon>
        <taxon>Bacillota</taxon>
        <taxon>Bacilli</taxon>
        <taxon>Bacillales</taxon>
        <taxon>Staphylococcaceae</taxon>
        <taxon>Staphylococcus</taxon>
    </lineage>
</organism>
<name>A0A380GX63_9STAP</name>
<gene>
    <name evidence="1" type="ORF">NCTC11807_00304</name>
</gene>
<dbReference type="AlphaFoldDB" id="A0A380GX63"/>